<accession>A0A9D9I6D0</accession>
<sequence>MKRIIYLFLCLTLPAAVQSCLIEEKDIFEESAVERVEAYLNSYKTLLSSNEDCWLLEYYAEEEQSYGGYVYILKFEDEQVTAYFQLAEDCSRTVTSYYNLVGDDGPVLTFDTYNEYLHYFATPNITDYEALHGDYEFNVMGKSDDGSEIYLRGKKTGNSMVLRKFDKDPVEYLNAVNSVSAAMSAPGYEMTVGGTAHSCSISGNILQYAIAPSEEGAAAEEGRMAFCYTDTGIVFYEPIEIAGAEYDSFAFDTDHLVSPDGKILISKVIPPLNQLFVQSDWYIAYSTLGSYAKPYFDMVQSVEATLGEELIWAFFGSSLYGVWGFNFNSSGYGGCLGYDYQLEGEDTITMMFNMTGQGNGVWYHNEGFAYALMPFGYSSAKTFVLTSDNDDNPTEITLTDTSNPANVITLHSQMVAYPFEN</sequence>
<dbReference type="InterPro" id="IPR025396">
    <property type="entry name" value="DUF4302"/>
</dbReference>
<comment type="caution">
    <text evidence="1">The sequence shown here is derived from an EMBL/GenBank/DDBJ whole genome shotgun (WGS) entry which is preliminary data.</text>
</comment>
<organism evidence="1 2">
    <name type="scientific">Candidatus Cryptobacteroides faecipullorum</name>
    <dbReference type="NCBI Taxonomy" id="2840764"/>
    <lineage>
        <taxon>Bacteria</taxon>
        <taxon>Pseudomonadati</taxon>
        <taxon>Bacteroidota</taxon>
        <taxon>Bacteroidia</taxon>
        <taxon>Bacteroidales</taxon>
        <taxon>Candidatus Cryptobacteroides</taxon>
    </lineage>
</organism>
<dbReference type="EMBL" id="JADIMH010000010">
    <property type="protein sequence ID" value="MBO8466480.1"/>
    <property type="molecule type" value="Genomic_DNA"/>
</dbReference>
<reference evidence="1" key="1">
    <citation type="submission" date="2020-10" db="EMBL/GenBank/DDBJ databases">
        <authorList>
            <person name="Gilroy R."/>
        </authorList>
    </citation>
    <scope>NUCLEOTIDE SEQUENCE</scope>
    <source>
        <strain evidence="1">B1-15692</strain>
    </source>
</reference>
<dbReference type="AlphaFoldDB" id="A0A9D9I6D0"/>
<dbReference type="Proteomes" id="UP000823660">
    <property type="component" value="Unassembled WGS sequence"/>
</dbReference>
<protein>
    <submittedName>
        <fullName evidence="1">DUF4302 domain-containing protein</fullName>
    </submittedName>
</protein>
<gene>
    <name evidence="1" type="ORF">IAB99_01785</name>
</gene>
<evidence type="ECO:0000313" key="2">
    <source>
        <dbReference type="Proteomes" id="UP000823660"/>
    </source>
</evidence>
<proteinExistence type="predicted"/>
<evidence type="ECO:0000313" key="1">
    <source>
        <dbReference type="EMBL" id="MBO8466480.1"/>
    </source>
</evidence>
<name>A0A9D9I6D0_9BACT</name>
<dbReference type="PROSITE" id="PS51257">
    <property type="entry name" value="PROKAR_LIPOPROTEIN"/>
    <property type="match status" value="1"/>
</dbReference>
<dbReference type="Pfam" id="PF14135">
    <property type="entry name" value="DUF4302"/>
    <property type="match status" value="1"/>
</dbReference>
<reference evidence="1" key="2">
    <citation type="journal article" date="2021" name="PeerJ">
        <title>Extensive microbial diversity within the chicken gut microbiome revealed by metagenomics and culture.</title>
        <authorList>
            <person name="Gilroy R."/>
            <person name="Ravi A."/>
            <person name="Getino M."/>
            <person name="Pursley I."/>
            <person name="Horton D.L."/>
            <person name="Alikhan N.F."/>
            <person name="Baker D."/>
            <person name="Gharbi K."/>
            <person name="Hall N."/>
            <person name="Watson M."/>
            <person name="Adriaenssens E.M."/>
            <person name="Foster-Nyarko E."/>
            <person name="Jarju S."/>
            <person name="Secka A."/>
            <person name="Antonio M."/>
            <person name="Oren A."/>
            <person name="Chaudhuri R.R."/>
            <person name="La Ragione R."/>
            <person name="Hildebrand F."/>
            <person name="Pallen M.J."/>
        </authorList>
    </citation>
    <scope>NUCLEOTIDE SEQUENCE</scope>
    <source>
        <strain evidence="1">B1-15692</strain>
    </source>
</reference>